<keyword evidence="6 10" id="KW-0812">Transmembrane</keyword>
<evidence type="ECO:0000256" key="10">
    <source>
        <dbReference type="SAM" id="Phobius"/>
    </source>
</evidence>
<feature type="transmembrane region" description="Helical" evidence="10">
    <location>
        <begin position="182"/>
        <end position="205"/>
    </location>
</feature>
<comment type="caution">
    <text evidence="11">The sequence shown here is derived from an EMBL/GenBank/DDBJ whole genome shotgun (WGS) entry which is preliminary data.</text>
</comment>
<evidence type="ECO:0000256" key="4">
    <source>
        <dbReference type="ARBA" id="ARBA00022475"/>
    </source>
</evidence>
<evidence type="ECO:0000313" key="11">
    <source>
        <dbReference type="EMBL" id="GMA18258.1"/>
    </source>
</evidence>
<feature type="transmembrane region" description="Helical" evidence="10">
    <location>
        <begin position="281"/>
        <end position="297"/>
    </location>
</feature>
<dbReference type="NCBIfam" id="TIGR00770">
    <property type="entry name" value="Dcu"/>
    <property type="match status" value="1"/>
</dbReference>
<sequence>MSVARPRQREAFRGVDVIWFHLAVVLIFIVIGARLGGIGIGLAGGAGVVVLVATGLTTQASKDVPWSVIGIIMPVICTVAALQVAGGIDHLVHLTEVLLRRHPRQITFLAPFVTYMMSLLCGTGHTAYSVIPVIVDVAKEHGIRPSRPLSIAVVSSQVAVAASPISAAMVALAASLTPLHVGYLQCLAVVIPTTFVGCFVGALVASRQGCELKDDPVYQERMAKGLVRRGVAGDSSYVPARSAVPSLLIFLAALVVVVAYATVTSKELGLVKTPPMDSTSAIMAIMLTTAAIIIVVAKKPAGEITKTSTFSAGMTAAICIMGLAWLGNVFVTNYMETIRAALSGPLQAQPWLAGVFFYFAAPLMFSHAATTTAFMPLLVKLGLPAVALLASYPAVANYYLLPNYPTTVAAMQMDDTGSTRVGRIVLHHPFVVPGTVAIVVTIALGFLLAPLVV</sequence>
<evidence type="ECO:0000313" key="12">
    <source>
        <dbReference type="Proteomes" id="UP001157109"/>
    </source>
</evidence>
<dbReference type="PANTHER" id="PTHR36106">
    <property type="entry name" value="ANAEROBIC C4-DICARBOXYLATE TRANSPORTER DCUB"/>
    <property type="match status" value="1"/>
</dbReference>
<reference evidence="12" key="1">
    <citation type="journal article" date="2019" name="Int. J. Syst. Evol. Microbiol.">
        <title>The Global Catalogue of Microorganisms (GCM) 10K type strain sequencing project: providing services to taxonomists for standard genome sequencing and annotation.</title>
        <authorList>
            <consortium name="The Broad Institute Genomics Platform"/>
            <consortium name="The Broad Institute Genome Sequencing Center for Infectious Disease"/>
            <person name="Wu L."/>
            <person name="Ma J."/>
        </authorList>
    </citation>
    <scope>NUCLEOTIDE SEQUENCE [LARGE SCALE GENOMIC DNA]</scope>
    <source>
        <strain evidence="12">NBRC 105830</strain>
    </source>
</reference>
<feature type="transmembrane region" description="Helical" evidence="10">
    <location>
        <begin position="309"/>
        <end position="331"/>
    </location>
</feature>
<evidence type="ECO:0000256" key="5">
    <source>
        <dbReference type="ARBA" id="ARBA00022519"/>
    </source>
</evidence>
<feature type="transmembrane region" description="Helical" evidence="10">
    <location>
        <begin position="243"/>
        <end position="261"/>
    </location>
</feature>
<feature type="transmembrane region" description="Helical" evidence="10">
    <location>
        <begin position="351"/>
        <end position="369"/>
    </location>
</feature>
<evidence type="ECO:0000256" key="1">
    <source>
        <dbReference type="ARBA" id="ARBA00004429"/>
    </source>
</evidence>
<evidence type="ECO:0000256" key="6">
    <source>
        <dbReference type="ARBA" id="ARBA00022692"/>
    </source>
</evidence>
<keyword evidence="8 10" id="KW-0472">Membrane</keyword>
<evidence type="ECO:0000256" key="9">
    <source>
        <dbReference type="ARBA" id="ARBA00039380"/>
    </source>
</evidence>
<accession>A0ABQ6HJI9</accession>
<dbReference type="InterPro" id="IPR004668">
    <property type="entry name" value="Anaer_Dcu_memb_transpt"/>
</dbReference>
<protein>
    <recommendedName>
        <fullName evidence="9">C4-dicarboxylate transporter DcuA</fullName>
    </recommendedName>
</protein>
<feature type="transmembrane region" description="Helical" evidence="10">
    <location>
        <begin position="12"/>
        <end position="31"/>
    </location>
</feature>
<comment type="subcellular location">
    <subcellularLocation>
        <location evidence="1">Cell inner membrane</location>
        <topology evidence="1">Multi-pass membrane protein</topology>
    </subcellularLocation>
</comment>
<comment type="similarity">
    <text evidence="2">Belongs to the DcuA/DcuB transporter (TC 2.A.13.1) family.</text>
</comment>
<feature type="transmembrane region" description="Helical" evidence="10">
    <location>
        <begin position="149"/>
        <end position="176"/>
    </location>
</feature>
<feature type="transmembrane region" description="Helical" evidence="10">
    <location>
        <begin position="381"/>
        <end position="401"/>
    </location>
</feature>
<feature type="transmembrane region" description="Helical" evidence="10">
    <location>
        <begin position="108"/>
        <end position="137"/>
    </location>
</feature>
<dbReference type="NCBIfam" id="NF006927">
    <property type="entry name" value="PRK09412.1"/>
    <property type="match status" value="1"/>
</dbReference>
<keyword evidence="3" id="KW-0813">Transport</keyword>
<dbReference type="Proteomes" id="UP001157109">
    <property type="component" value="Unassembled WGS sequence"/>
</dbReference>
<keyword evidence="5" id="KW-0997">Cell inner membrane</keyword>
<evidence type="ECO:0000256" key="7">
    <source>
        <dbReference type="ARBA" id="ARBA00022989"/>
    </source>
</evidence>
<gene>
    <name evidence="11" type="primary">dcuA</name>
    <name evidence="11" type="ORF">GCM10025862_02790</name>
</gene>
<proteinExistence type="inferred from homology"/>
<evidence type="ECO:0000256" key="3">
    <source>
        <dbReference type="ARBA" id="ARBA00022448"/>
    </source>
</evidence>
<evidence type="ECO:0000256" key="8">
    <source>
        <dbReference type="ARBA" id="ARBA00023136"/>
    </source>
</evidence>
<dbReference type="Pfam" id="PF03605">
    <property type="entry name" value="DcuA_DcuB"/>
    <property type="match status" value="1"/>
</dbReference>
<dbReference type="NCBIfam" id="NF009136">
    <property type="entry name" value="PRK12489.1"/>
    <property type="match status" value="1"/>
</dbReference>
<feature type="transmembrane region" description="Helical" evidence="10">
    <location>
        <begin position="430"/>
        <end position="452"/>
    </location>
</feature>
<feature type="transmembrane region" description="Helical" evidence="10">
    <location>
        <begin position="68"/>
        <end position="88"/>
    </location>
</feature>
<feature type="transmembrane region" description="Helical" evidence="10">
    <location>
        <begin position="37"/>
        <end position="56"/>
    </location>
</feature>
<keyword evidence="4" id="KW-1003">Cell membrane</keyword>
<evidence type="ECO:0000256" key="2">
    <source>
        <dbReference type="ARBA" id="ARBA00006413"/>
    </source>
</evidence>
<keyword evidence="12" id="KW-1185">Reference proteome</keyword>
<keyword evidence="7 10" id="KW-1133">Transmembrane helix</keyword>
<name>A0ABQ6HJI9_9MICO</name>
<dbReference type="PIRSF" id="PIRSF004539">
    <property type="entry name" value="C4-dicrbxl_trns"/>
    <property type="match status" value="1"/>
</dbReference>
<organism evidence="11 12">
    <name type="scientific">Arsenicicoccus piscis</name>
    <dbReference type="NCBI Taxonomy" id="673954"/>
    <lineage>
        <taxon>Bacteria</taxon>
        <taxon>Bacillati</taxon>
        <taxon>Actinomycetota</taxon>
        <taxon>Actinomycetes</taxon>
        <taxon>Micrococcales</taxon>
        <taxon>Intrasporangiaceae</taxon>
        <taxon>Arsenicicoccus</taxon>
    </lineage>
</organism>
<dbReference type="PANTHER" id="PTHR36106:SF2">
    <property type="entry name" value="C4-DICARBOXYLATE TRANSPORTER DCUA"/>
    <property type="match status" value="1"/>
</dbReference>
<dbReference type="EMBL" id="BSUJ01000001">
    <property type="protein sequence ID" value="GMA18258.1"/>
    <property type="molecule type" value="Genomic_DNA"/>
</dbReference>